<keyword evidence="18" id="KW-1185">Reference proteome</keyword>
<dbReference type="Proteomes" id="UP001575105">
    <property type="component" value="Unassembled WGS sequence"/>
</dbReference>
<dbReference type="SUPFAM" id="SSF55681">
    <property type="entry name" value="Class II aaRS and biotin synthetases"/>
    <property type="match status" value="1"/>
</dbReference>
<gene>
    <name evidence="17" type="primary">serS</name>
    <name evidence="17" type="ORF">ACERK3_02090</name>
</gene>
<evidence type="ECO:0000259" key="16">
    <source>
        <dbReference type="PROSITE" id="PS50862"/>
    </source>
</evidence>
<dbReference type="InterPro" id="IPR033729">
    <property type="entry name" value="SerRS_core"/>
</dbReference>
<dbReference type="PIRSF" id="PIRSF001529">
    <property type="entry name" value="Ser-tRNA-synth_IIa"/>
    <property type="match status" value="1"/>
</dbReference>
<keyword evidence="5" id="KW-0963">Cytoplasm</keyword>
<reference evidence="17 18" key="1">
    <citation type="submission" date="2024-08" db="EMBL/GenBank/DDBJ databases">
        <title>Whole-genome sequencing of halo(alkali)philic microorganisms from hypersaline lakes.</title>
        <authorList>
            <person name="Sorokin D.Y."/>
            <person name="Merkel A.Y."/>
            <person name="Messina E."/>
            <person name="Yakimov M."/>
        </authorList>
    </citation>
    <scope>NUCLEOTIDE SEQUENCE [LARGE SCALE GENOMIC DNA]</scope>
    <source>
        <strain evidence="17 18">AB-hyl4</strain>
    </source>
</reference>
<name>A0ABV4U0E6_9BACT</name>
<comment type="subcellular location">
    <subcellularLocation>
        <location evidence="1">Cytoplasm</location>
    </subcellularLocation>
</comment>
<dbReference type="Gene3D" id="3.30.930.10">
    <property type="entry name" value="Bira Bifunctional Protein, Domain 2"/>
    <property type="match status" value="1"/>
</dbReference>
<keyword evidence="9" id="KW-0648">Protein biosynthesis</keyword>
<organism evidence="17 18">
    <name type="scientific">Natronomicrosphaera hydrolytica</name>
    <dbReference type="NCBI Taxonomy" id="3242702"/>
    <lineage>
        <taxon>Bacteria</taxon>
        <taxon>Pseudomonadati</taxon>
        <taxon>Planctomycetota</taxon>
        <taxon>Phycisphaerae</taxon>
        <taxon>Phycisphaerales</taxon>
        <taxon>Phycisphaeraceae</taxon>
        <taxon>Natronomicrosphaera</taxon>
    </lineage>
</organism>
<dbReference type="InterPro" id="IPR015866">
    <property type="entry name" value="Ser-tRNA-synth_1_N"/>
</dbReference>
<dbReference type="SUPFAM" id="SSF46589">
    <property type="entry name" value="tRNA-binding arm"/>
    <property type="match status" value="1"/>
</dbReference>
<evidence type="ECO:0000256" key="7">
    <source>
        <dbReference type="ARBA" id="ARBA00022741"/>
    </source>
</evidence>
<evidence type="ECO:0000256" key="10">
    <source>
        <dbReference type="ARBA" id="ARBA00023146"/>
    </source>
</evidence>
<dbReference type="Pfam" id="PF02403">
    <property type="entry name" value="Seryl_tRNA_N"/>
    <property type="match status" value="1"/>
</dbReference>
<evidence type="ECO:0000256" key="13">
    <source>
        <dbReference type="ARBA" id="ARBA00048823"/>
    </source>
</evidence>
<evidence type="ECO:0000313" key="17">
    <source>
        <dbReference type="EMBL" id="MFA9477076.1"/>
    </source>
</evidence>
<comment type="catalytic activity">
    <reaction evidence="12">
        <text>tRNA(Sec) + L-serine + ATP = L-seryl-tRNA(Sec) + AMP + diphosphate + H(+)</text>
        <dbReference type="Rhea" id="RHEA:42580"/>
        <dbReference type="Rhea" id="RHEA-COMP:9742"/>
        <dbReference type="Rhea" id="RHEA-COMP:10128"/>
        <dbReference type="ChEBI" id="CHEBI:15378"/>
        <dbReference type="ChEBI" id="CHEBI:30616"/>
        <dbReference type="ChEBI" id="CHEBI:33019"/>
        <dbReference type="ChEBI" id="CHEBI:33384"/>
        <dbReference type="ChEBI" id="CHEBI:78442"/>
        <dbReference type="ChEBI" id="CHEBI:78533"/>
        <dbReference type="ChEBI" id="CHEBI:456215"/>
        <dbReference type="EC" id="6.1.1.11"/>
    </reaction>
</comment>
<evidence type="ECO:0000256" key="5">
    <source>
        <dbReference type="ARBA" id="ARBA00022490"/>
    </source>
</evidence>
<dbReference type="EMBL" id="JBGUBD010000001">
    <property type="protein sequence ID" value="MFA9477076.1"/>
    <property type="molecule type" value="Genomic_DNA"/>
</dbReference>
<evidence type="ECO:0000256" key="12">
    <source>
        <dbReference type="ARBA" id="ARBA00047929"/>
    </source>
</evidence>
<evidence type="ECO:0000256" key="9">
    <source>
        <dbReference type="ARBA" id="ARBA00022917"/>
    </source>
</evidence>
<dbReference type="InterPro" id="IPR002317">
    <property type="entry name" value="Ser-tRNA-ligase_type_1"/>
</dbReference>
<dbReference type="NCBIfam" id="TIGR00414">
    <property type="entry name" value="serS"/>
    <property type="match status" value="1"/>
</dbReference>
<dbReference type="InterPro" id="IPR010978">
    <property type="entry name" value="tRNA-bd_arm"/>
</dbReference>
<keyword evidence="7" id="KW-0547">Nucleotide-binding</keyword>
<dbReference type="EC" id="6.1.1.11" evidence="4 14"/>
<comment type="catalytic activity">
    <reaction evidence="13">
        <text>tRNA(Ser) + L-serine + ATP = L-seryl-tRNA(Ser) + AMP + diphosphate + H(+)</text>
        <dbReference type="Rhea" id="RHEA:12292"/>
        <dbReference type="Rhea" id="RHEA-COMP:9669"/>
        <dbReference type="Rhea" id="RHEA-COMP:9703"/>
        <dbReference type="ChEBI" id="CHEBI:15378"/>
        <dbReference type="ChEBI" id="CHEBI:30616"/>
        <dbReference type="ChEBI" id="CHEBI:33019"/>
        <dbReference type="ChEBI" id="CHEBI:33384"/>
        <dbReference type="ChEBI" id="CHEBI:78442"/>
        <dbReference type="ChEBI" id="CHEBI:78533"/>
        <dbReference type="ChEBI" id="CHEBI:456215"/>
        <dbReference type="EC" id="6.1.1.11"/>
    </reaction>
</comment>
<feature type="coiled-coil region" evidence="15">
    <location>
        <begin position="66"/>
        <end position="110"/>
    </location>
</feature>
<dbReference type="CDD" id="cd00770">
    <property type="entry name" value="SerRS_core"/>
    <property type="match status" value="1"/>
</dbReference>
<evidence type="ECO:0000256" key="6">
    <source>
        <dbReference type="ARBA" id="ARBA00022598"/>
    </source>
</evidence>
<comment type="pathway">
    <text evidence="2">Aminoacyl-tRNA biosynthesis; selenocysteinyl-tRNA(Sec) biosynthesis; L-seryl-tRNA(Sec) from L-serine and tRNA(Sec): step 1/1.</text>
</comment>
<dbReference type="InterPro" id="IPR045864">
    <property type="entry name" value="aa-tRNA-synth_II/BPL/LPL"/>
</dbReference>
<keyword evidence="10" id="KW-0030">Aminoacyl-tRNA synthetase</keyword>
<evidence type="ECO:0000256" key="1">
    <source>
        <dbReference type="ARBA" id="ARBA00004496"/>
    </source>
</evidence>
<dbReference type="RefSeq" id="WP_425343998.1">
    <property type="nucleotide sequence ID" value="NZ_JBGUBD010000001.1"/>
</dbReference>
<evidence type="ECO:0000256" key="14">
    <source>
        <dbReference type="NCBIfam" id="TIGR00414"/>
    </source>
</evidence>
<dbReference type="PANTHER" id="PTHR43697">
    <property type="entry name" value="SERYL-TRNA SYNTHETASE"/>
    <property type="match status" value="1"/>
</dbReference>
<dbReference type="PROSITE" id="PS50862">
    <property type="entry name" value="AA_TRNA_LIGASE_II"/>
    <property type="match status" value="1"/>
</dbReference>
<dbReference type="InterPro" id="IPR042103">
    <property type="entry name" value="SerRS_1_N_sf"/>
</dbReference>
<sequence>MIDLKDLRTNPDKYRRGAANKQVNVGIDALLSLDADLRQAMTRQQELTAEKNQIGKQIGQIAGKLKKAGDNERADLQQQMKQLQQRPAAIKEEEAKLAEQVHQLEQQRDALWLQVPQPADEDVPVGTSADDNVELRTWKSDWFDPAKSFADNKGFEPKSHTELGEALGLFDFERGVKMAGSRSYVLTGDGMRLHNAVLQFAFNFMVQDHGFTPMSVPVLVRDQVMVGTGFFPGGKDQAYEVKETERGGGYDLYLTGTGEVGLMGYHADEILDADSLPRCYTTVSTCFRREAGAAGKDTAGLYRIHQFDKVEQVVICQADEQTSRDWHKKMIGYVEALLQALELPYRLLQCCTGDLGPKNADMIDLETWMPSRESYGETHSASRLYDYQCRRLNMRYKDPESGKNVFCHSLNNTVAASPRILIPILELYQNEDGSITVPTALRPYMGGAERIGG</sequence>
<protein>
    <recommendedName>
        <fullName evidence="11 14">Serine--tRNA ligase</fullName>
        <ecNumber evidence="4 14">6.1.1.11</ecNumber>
    </recommendedName>
</protein>
<dbReference type="InterPro" id="IPR002314">
    <property type="entry name" value="aa-tRNA-synt_IIb"/>
</dbReference>
<dbReference type="InterPro" id="IPR006195">
    <property type="entry name" value="aa-tRNA-synth_II"/>
</dbReference>
<evidence type="ECO:0000256" key="15">
    <source>
        <dbReference type="SAM" id="Coils"/>
    </source>
</evidence>
<dbReference type="PANTHER" id="PTHR43697:SF1">
    <property type="entry name" value="SERINE--TRNA LIGASE"/>
    <property type="match status" value="1"/>
</dbReference>
<evidence type="ECO:0000256" key="8">
    <source>
        <dbReference type="ARBA" id="ARBA00022840"/>
    </source>
</evidence>
<dbReference type="Gene3D" id="1.10.287.40">
    <property type="entry name" value="Serine-tRNA synthetase, tRNA binding domain"/>
    <property type="match status" value="1"/>
</dbReference>
<evidence type="ECO:0000256" key="3">
    <source>
        <dbReference type="ARBA" id="ARBA00010728"/>
    </source>
</evidence>
<keyword evidence="15" id="KW-0175">Coiled coil</keyword>
<dbReference type="PRINTS" id="PR00981">
    <property type="entry name" value="TRNASYNTHSER"/>
</dbReference>
<comment type="caution">
    <text evidence="17">The sequence shown here is derived from an EMBL/GenBank/DDBJ whole genome shotgun (WGS) entry which is preliminary data.</text>
</comment>
<accession>A0ABV4U0E6</accession>
<keyword evidence="6 17" id="KW-0436">Ligase</keyword>
<proteinExistence type="inferred from homology"/>
<dbReference type="GO" id="GO:0004828">
    <property type="term" value="F:serine-tRNA ligase activity"/>
    <property type="evidence" value="ECO:0007669"/>
    <property type="project" value="UniProtKB-EC"/>
</dbReference>
<evidence type="ECO:0000256" key="4">
    <source>
        <dbReference type="ARBA" id="ARBA00012840"/>
    </source>
</evidence>
<feature type="domain" description="Aminoacyl-transfer RNA synthetases class-II family profile" evidence="16">
    <location>
        <begin position="159"/>
        <end position="438"/>
    </location>
</feature>
<evidence type="ECO:0000313" key="18">
    <source>
        <dbReference type="Proteomes" id="UP001575105"/>
    </source>
</evidence>
<evidence type="ECO:0000256" key="11">
    <source>
        <dbReference type="ARBA" id="ARBA00039158"/>
    </source>
</evidence>
<keyword evidence="8" id="KW-0067">ATP-binding</keyword>
<comment type="similarity">
    <text evidence="3">Belongs to the class-II aminoacyl-tRNA synthetase family. Type-1 seryl-tRNA synthetase subfamily.</text>
</comment>
<evidence type="ECO:0000256" key="2">
    <source>
        <dbReference type="ARBA" id="ARBA00005045"/>
    </source>
</evidence>
<dbReference type="Pfam" id="PF00587">
    <property type="entry name" value="tRNA-synt_2b"/>
    <property type="match status" value="1"/>
</dbReference>